<accession>M1ZT87</accession>
<dbReference type="PATRIC" id="fig|1232189.3.peg.928"/>
<evidence type="ECO:0000256" key="1">
    <source>
        <dbReference type="SAM" id="SignalP"/>
    </source>
</evidence>
<feature type="signal peptide" evidence="1">
    <location>
        <begin position="1"/>
        <end position="28"/>
    </location>
</feature>
<feature type="chain" id="PRO_5004020770" evidence="1">
    <location>
        <begin position="29"/>
        <end position="134"/>
    </location>
</feature>
<organism evidence="2 3">
    <name type="scientific">Clostridium botulinum CFSAN001627</name>
    <dbReference type="NCBI Taxonomy" id="1232189"/>
    <lineage>
        <taxon>Bacteria</taxon>
        <taxon>Bacillati</taxon>
        <taxon>Bacillota</taxon>
        <taxon>Clostridia</taxon>
        <taxon>Eubacteriales</taxon>
        <taxon>Clostridiaceae</taxon>
        <taxon>Clostridium</taxon>
    </lineage>
</organism>
<dbReference type="EMBL" id="AMXI01000324">
    <property type="protein sequence ID" value="EKN42601.1"/>
    <property type="molecule type" value="Genomic_DNA"/>
</dbReference>
<proteinExistence type="predicted"/>
<keyword evidence="1" id="KW-0732">Signal</keyword>
<comment type="caution">
    <text evidence="2">The sequence shown here is derived from an EMBL/GenBank/DDBJ whole genome shotgun (WGS) entry which is preliminary data.</text>
</comment>
<gene>
    <name evidence="2" type="ORF">CFSAN001627_05727</name>
</gene>
<name>M1ZT87_CLOBO</name>
<sequence length="134" mass="15185">MNKKIKFLTTTLCGVILSSGLAFTNVKAASTMPNNTQSLTTLSRRINKSDFKCNTYQDGYNQVHTEINSYDGDTHYFKTLVIFYDGNTEVDMLSSDKTTRGRYGAGFGTYNDWTRAEVHYYVDSEPVAIQNVYQ</sequence>
<dbReference type="Proteomes" id="UP000011944">
    <property type="component" value="Unassembled WGS sequence"/>
</dbReference>
<reference evidence="2 3" key="2">
    <citation type="submission" date="2013-03" db="EMBL/GenBank/DDBJ databases">
        <title>Diversity in Clostridium botulinum.</title>
        <authorList>
            <person name="Timme R.E."/>
            <person name="Allard M."/>
            <person name="Luo Y."/>
            <person name="Strain E."/>
            <person name="Gonzalez-Escalona N."/>
            <person name="Brown E."/>
        </authorList>
    </citation>
    <scope>NUCLEOTIDE SEQUENCE [LARGE SCALE GENOMIC DNA]</scope>
    <source>
        <strain evidence="2 3">CFSAN001627</strain>
    </source>
</reference>
<protein>
    <submittedName>
        <fullName evidence="2">Uncharacterized protein</fullName>
    </submittedName>
</protein>
<dbReference type="AlphaFoldDB" id="M1ZT87"/>
<evidence type="ECO:0000313" key="3">
    <source>
        <dbReference type="Proteomes" id="UP000011944"/>
    </source>
</evidence>
<evidence type="ECO:0000313" key="2">
    <source>
        <dbReference type="EMBL" id="EKN42601.1"/>
    </source>
</evidence>
<reference evidence="2 3" key="1">
    <citation type="submission" date="2012-10" db="EMBL/GenBank/DDBJ databases">
        <authorList>
            <person name="Strain E.A."/>
            <person name="Brown E."/>
            <person name="Allard M.W."/>
            <person name="Gonzalez-Escalona N."/>
            <person name="Timme R."/>
        </authorList>
    </citation>
    <scope>NUCLEOTIDE SEQUENCE [LARGE SCALE GENOMIC DNA]</scope>
    <source>
        <strain evidence="2 3">CFSAN001627</strain>
    </source>
</reference>